<gene>
    <name evidence="1" type="ORF">CCR87_07315</name>
</gene>
<name>A0A934WIT5_9RHOB</name>
<proteinExistence type="predicted"/>
<reference evidence="1" key="2">
    <citation type="journal article" date="2020" name="Microorganisms">
        <title>Osmotic Adaptation and Compatible Solute Biosynthesis of Phototrophic Bacteria as Revealed from Genome Analyses.</title>
        <authorList>
            <person name="Imhoff J.F."/>
            <person name="Rahn T."/>
            <person name="Kunzel S."/>
            <person name="Keller A."/>
            <person name="Neulinger S.C."/>
        </authorList>
    </citation>
    <scope>NUCLEOTIDE SEQUENCE</scope>
    <source>
        <strain evidence="1">LMG 28126</strain>
    </source>
</reference>
<dbReference type="RefSeq" id="WP_201156915.1">
    <property type="nucleotide sequence ID" value="NZ_NHSD01000211.1"/>
</dbReference>
<feature type="non-terminal residue" evidence="1">
    <location>
        <position position="82"/>
    </location>
</feature>
<organism evidence="1 2">
    <name type="scientific">Rhodobaculum claviforme</name>
    <dbReference type="NCBI Taxonomy" id="1549854"/>
    <lineage>
        <taxon>Bacteria</taxon>
        <taxon>Pseudomonadati</taxon>
        <taxon>Pseudomonadota</taxon>
        <taxon>Alphaproteobacteria</taxon>
        <taxon>Rhodobacterales</taxon>
        <taxon>Paracoccaceae</taxon>
        <taxon>Rhodobaculum</taxon>
    </lineage>
</organism>
<accession>A0A934WIT5</accession>
<dbReference type="AlphaFoldDB" id="A0A934WIT5"/>
<dbReference type="Proteomes" id="UP000706333">
    <property type="component" value="Unassembled WGS sequence"/>
</dbReference>
<evidence type="ECO:0000313" key="2">
    <source>
        <dbReference type="Proteomes" id="UP000706333"/>
    </source>
</evidence>
<dbReference type="EMBL" id="NHSD01000211">
    <property type="protein sequence ID" value="MBK5927149.1"/>
    <property type="molecule type" value="Genomic_DNA"/>
</dbReference>
<reference evidence="1" key="1">
    <citation type="submission" date="2017-05" db="EMBL/GenBank/DDBJ databases">
        <authorList>
            <person name="Imhoff J.F."/>
            <person name="Rahn T."/>
            <person name="Kuenzel S."/>
            <person name="Neulinger S.C."/>
        </authorList>
    </citation>
    <scope>NUCLEOTIDE SEQUENCE</scope>
    <source>
        <strain evidence="1">LMG 28126</strain>
    </source>
</reference>
<sequence length="82" mass="8857">MTDSTPFSTASELSDPVQTILGRLDLLLDGLQDLTPLLDLLNKPEAEPIRQLAALLQTLTETADALETATRQLPDILAETQA</sequence>
<keyword evidence="2" id="KW-1185">Reference proteome</keyword>
<comment type="caution">
    <text evidence="1">The sequence shown here is derived from an EMBL/GenBank/DDBJ whole genome shotgun (WGS) entry which is preliminary data.</text>
</comment>
<protein>
    <submittedName>
        <fullName evidence="1">Uncharacterized protein</fullName>
    </submittedName>
</protein>
<evidence type="ECO:0000313" key="1">
    <source>
        <dbReference type="EMBL" id="MBK5927149.1"/>
    </source>
</evidence>